<dbReference type="AlphaFoldDB" id="A0A0L1LNT3"/>
<sequence>MSTLEQWLHEQSRSGRDLYLMLDTDDQLDERMALAKELGADQYRNLYVGTAANSMAPTGPVLFHIGTVKHPLIQALLATPERHWGWLASATNFDLDALVTHWRDRLVVGERPNQAVYRFHDNRVLGRALTYLQLEQRAEYLGPIASVCYWHAEQWTVTDNPDPGEHPLPLEPAWLKTPTPEIVYANVQFDNTRRYLIREHTEALAALATERDVDDWLWGLIQLARLWGWQQPEQVHFLLTQCLKAPGYLPPKTWQPKPEEDPAAHFERVYEQALYWQGNAPV</sequence>
<organism evidence="2 3">
    <name type="scientific">Pseudomonas syringae</name>
    <dbReference type="NCBI Taxonomy" id="317"/>
    <lineage>
        <taxon>Bacteria</taxon>
        <taxon>Pseudomonadati</taxon>
        <taxon>Pseudomonadota</taxon>
        <taxon>Gammaproteobacteria</taxon>
        <taxon>Pseudomonadales</taxon>
        <taxon>Pseudomonadaceae</taxon>
        <taxon>Pseudomonas</taxon>
    </lineage>
</organism>
<dbReference type="PATRIC" id="fig|317.197.peg.5689"/>
<reference evidence="2 3" key="1">
    <citation type="submission" date="2015-06" db="EMBL/GenBank/DDBJ databases">
        <authorList>
            <person name="Hoefler B.C."/>
            <person name="Straight P.D."/>
        </authorList>
    </citation>
    <scope>NUCLEOTIDE SEQUENCE [LARGE SCALE GENOMIC DNA]</scope>
    <source>
        <strain evidence="2 3">Riq4</strain>
    </source>
</reference>
<dbReference type="OrthoDB" id="6980020at2"/>
<feature type="domain" description="DUF4123" evidence="1">
    <location>
        <begin position="18"/>
        <end position="138"/>
    </location>
</feature>
<gene>
    <name evidence="2" type="ORF">ACS77_27570</name>
</gene>
<dbReference type="InterPro" id="IPR025391">
    <property type="entry name" value="DUF4123"/>
</dbReference>
<name>A0A0L1LNT3_PSESX</name>
<dbReference type="EMBL" id="LFQK01000073">
    <property type="protein sequence ID" value="KNH17935.1"/>
    <property type="molecule type" value="Genomic_DNA"/>
</dbReference>
<accession>A0A0L1LNT3</accession>
<evidence type="ECO:0000313" key="2">
    <source>
        <dbReference type="EMBL" id="KNH17935.1"/>
    </source>
</evidence>
<protein>
    <recommendedName>
        <fullName evidence="1">DUF4123 domain-containing protein</fullName>
    </recommendedName>
</protein>
<evidence type="ECO:0000259" key="1">
    <source>
        <dbReference type="Pfam" id="PF13503"/>
    </source>
</evidence>
<evidence type="ECO:0000313" key="3">
    <source>
        <dbReference type="Proteomes" id="UP000036955"/>
    </source>
</evidence>
<dbReference type="Pfam" id="PF13503">
    <property type="entry name" value="DUF4123"/>
    <property type="match status" value="1"/>
</dbReference>
<proteinExistence type="predicted"/>
<dbReference type="Proteomes" id="UP000036955">
    <property type="component" value="Unassembled WGS sequence"/>
</dbReference>
<comment type="caution">
    <text evidence="2">The sequence shown here is derived from an EMBL/GenBank/DDBJ whole genome shotgun (WGS) entry which is preliminary data.</text>
</comment>